<dbReference type="SUPFAM" id="SSF103473">
    <property type="entry name" value="MFS general substrate transporter"/>
    <property type="match status" value="2"/>
</dbReference>
<dbReference type="EMBL" id="AYYZ01000005">
    <property type="protein sequence ID" value="KRM53228.1"/>
    <property type="molecule type" value="Genomic_DNA"/>
</dbReference>
<reference evidence="8 9" key="1">
    <citation type="journal article" date="2015" name="Genome Announc.">
        <title>Expanding the biotechnology potential of lactobacilli through comparative genomics of 213 strains and associated genera.</title>
        <authorList>
            <person name="Sun Z."/>
            <person name="Harris H.M."/>
            <person name="McCann A."/>
            <person name="Guo C."/>
            <person name="Argimon S."/>
            <person name="Zhang W."/>
            <person name="Yang X."/>
            <person name="Jeffery I.B."/>
            <person name="Cooney J.C."/>
            <person name="Kagawa T.F."/>
            <person name="Liu W."/>
            <person name="Song Y."/>
            <person name="Salvetti E."/>
            <person name="Wrobel A."/>
            <person name="Rasinkangas P."/>
            <person name="Parkhill J."/>
            <person name="Rea M.C."/>
            <person name="O'Sullivan O."/>
            <person name="Ritari J."/>
            <person name="Douillard F.P."/>
            <person name="Paul Ross R."/>
            <person name="Yang R."/>
            <person name="Briner A.E."/>
            <person name="Felis G.E."/>
            <person name="de Vos W.M."/>
            <person name="Barrangou R."/>
            <person name="Klaenhammer T.R."/>
            <person name="Caufield P.W."/>
            <person name="Cui Y."/>
            <person name="Zhang H."/>
            <person name="O'Toole P.W."/>
        </authorList>
    </citation>
    <scope>NUCLEOTIDE SEQUENCE [LARGE SCALE GENOMIC DNA]</scope>
    <source>
        <strain evidence="8 9">DSM 20653</strain>
    </source>
</reference>
<dbReference type="RefSeq" id="WP_057906150.1">
    <property type="nucleotide sequence ID" value="NZ_AYYZ01000005.1"/>
</dbReference>
<keyword evidence="5 6" id="KW-0472">Membrane</keyword>
<comment type="subcellular location">
    <subcellularLocation>
        <location evidence="1">Cell membrane</location>
        <topology evidence="1">Multi-pass membrane protein</topology>
    </subcellularLocation>
</comment>
<dbReference type="PROSITE" id="PS50850">
    <property type="entry name" value="MFS"/>
    <property type="match status" value="1"/>
</dbReference>
<feature type="transmembrane region" description="Helical" evidence="6">
    <location>
        <begin position="110"/>
        <end position="128"/>
    </location>
</feature>
<evidence type="ECO:0000256" key="1">
    <source>
        <dbReference type="ARBA" id="ARBA00004651"/>
    </source>
</evidence>
<proteinExistence type="predicted"/>
<feature type="transmembrane region" description="Helical" evidence="6">
    <location>
        <begin position="272"/>
        <end position="292"/>
    </location>
</feature>
<dbReference type="AlphaFoldDB" id="A0A0R1ZRN2"/>
<evidence type="ECO:0000259" key="7">
    <source>
        <dbReference type="PROSITE" id="PS50850"/>
    </source>
</evidence>
<feature type="transmembrane region" description="Helical" evidence="6">
    <location>
        <begin position="202"/>
        <end position="220"/>
    </location>
</feature>
<feature type="transmembrane region" description="Helical" evidence="6">
    <location>
        <begin position="312"/>
        <end position="329"/>
    </location>
</feature>
<dbReference type="GO" id="GO:0005886">
    <property type="term" value="C:plasma membrane"/>
    <property type="evidence" value="ECO:0007669"/>
    <property type="project" value="UniProtKB-SubCell"/>
</dbReference>
<dbReference type="Proteomes" id="UP000051291">
    <property type="component" value="Unassembled WGS sequence"/>
</dbReference>
<evidence type="ECO:0000313" key="9">
    <source>
        <dbReference type="Proteomes" id="UP000051291"/>
    </source>
</evidence>
<dbReference type="InterPro" id="IPR036259">
    <property type="entry name" value="MFS_trans_sf"/>
</dbReference>
<sequence>MTTKQKQEKQTSWLVLIAIGMGILMAMLDITIVNVALPTIQHEFHTSYVSTQWIVNAYTATYAISILLISKLGDMYGKKLFFLLSMGIFTAGSLLCAIAPNSLFLNISRGIEGVGGAGILGLSMALIGDNYEGKQRAFILGIWGSIVGFGTSIGPLVGGLLVQYINWRSIFLINVPIGIVAIGIGIKFITEKHHEVDRHLDLLGMILSTALVFCLVFGLLNKENDITASWMTPNIIGWIIAGIILLIVFILWEKHIPYPMMNLELFKNPSFVGSCVAGFTIAIGLFSFFTYLTILMQDYMGYSPLEVGLQRLIISVFPLVLGAFVGYAVGRIGSRLIASGSLFIEAIGILTMNLMLGYHLNWTFLIPAFIFMGLGNAGINPAISNAALLDVKPQNMGMASGINNVCRQFGNCLGVVVLGLVVGDGYQRSLTAHLGNTEAARIIIKAGPFSGMTMAQKFHQIPHITTIVRHAYYNGIHELLWLTFGIFIISGILCWFLIKNTPKKDINSGN</sequence>
<dbReference type="InterPro" id="IPR011701">
    <property type="entry name" value="MFS"/>
</dbReference>
<feature type="transmembrane region" description="Helical" evidence="6">
    <location>
        <begin position="364"/>
        <end position="388"/>
    </location>
</feature>
<feature type="transmembrane region" description="Helical" evidence="6">
    <location>
        <begin position="235"/>
        <end position="252"/>
    </location>
</feature>
<feature type="transmembrane region" description="Helical" evidence="6">
    <location>
        <begin position="49"/>
        <end position="69"/>
    </location>
</feature>
<dbReference type="Gene3D" id="1.20.1720.10">
    <property type="entry name" value="Multidrug resistance protein D"/>
    <property type="match status" value="1"/>
</dbReference>
<feature type="transmembrane region" description="Helical" evidence="6">
    <location>
        <begin position="171"/>
        <end position="190"/>
    </location>
</feature>
<keyword evidence="9" id="KW-1185">Reference proteome</keyword>
<protein>
    <recommendedName>
        <fullName evidence="7">Major facilitator superfamily (MFS) profile domain-containing protein</fullName>
    </recommendedName>
</protein>
<accession>A0A0R1ZRN2</accession>
<name>A0A0R1ZRN2_9LACO</name>
<feature type="transmembrane region" description="Helical" evidence="6">
    <location>
        <begin position="409"/>
        <end position="426"/>
    </location>
</feature>
<keyword evidence="4 6" id="KW-1133">Transmembrane helix</keyword>
<feature type="transmembrane region" description="Helical" evidence="6">
    <location>
        <begin position="479"/>
        <end position="498"/>
    </location>
</feature>
<dbReference type="CDD" id="cd17321">
    <property type="entry name" value="MFS_MMR_MDR_like"/>
    <property type="match status" value="1"/>
</dbReference>
<dbReference type="PRINTS" id="PR01036">
    <property type="entry name" value="TCRTETB"/>
</dbReference>
<organism evidence="8 9">
    <name type="scientific">Ligilactobacillus araffinosus DSM 20653</name>
    <dbReference type="NCBI Taxonomy" id="1423820"/>
    <lineage>
        <taxon>Bacteria</taxon>
        <taxon>Bacillati</taxon>
        <taxon>Bacillota</taxon>
        <taxon>Bacilli</taxon>
        <taxon>Lactobacillales</taxon>
        <taxon>Lactobacillaceae</taxon>
        <taxon>Ligilactobacillus</taxon>
    </lineage>
</organism>
<evidence type="ECO:0000256" key="3">
    <source>
        <dbReference type="ARBA" id="ARBA00022692"/>
    </source>
</evidence>
<feature type="domain" description="Major facilitator superfamily (MFS) profile" evidence="7">
    <location>
        <begin position="15"/>
        <end position="502"/>
    </location>
</feature>
<feature type="transmembrane region" description="Helical" evidence="6">
    <location>
        <begin position="140"/>
        <end position="165"/>
    </location>
</feature>
<dbReference type="PANTHER" id="PTHR42718:SF9">
    <property type="entry name" value="MAJOR FACILITATOR SUPERFAMILY MULTIDRUG TRANSPORTER MFSC"/>
    <property type="match status" value="1"/>
</dbReference>
<dbReference type="Gene3D" id="1.20.1250.20">
    <property type="entry name" value="MFS general substrate transporter like domains"/>
    <property type="match status" value="1"/>
</dbReference>
<evidence type="ECO:0000313" key="8">
    <source>
        <dbReference type="EMBL" id="KRM53228.1"/>
    </source>
</evidence>
<evidence type="ECO:0000256" key="4">
    <source>
        <dbReference type="ARBA" id="ARBA00022989"/>
    </source>
</evidence>
<keyword evidence="3 6" id="KW-0812">Transmembrane</keyword>
<comment type="caution">
    <text evidence="8">The sequence shown here is derived from an EMBL/GenBank/DDBJ whole genome shotgun (WGS) entry which is preliminary data.</text>
</comment>
<dbReference type="GO" id="GO:0022857">
    <property type="term" value="F:transmembrane transporter activity"/>
    <property type="evidence" value="ECO:0007669"/>
    <property type="project" value="InterPro"/>
</dbReference>
<keyword evidence="2" id="KW-0813">Transport</keyword>
<gene>
    <name evidence="8" type="ORF">FC64_GL000799</name>
</gene>
<feature type="transmembrane region" description="Helical" evidence="6">
    <location>
        <begin position="336"/>
        <end position="358"/>
    </location>
</feature>
<evidence type="ECO:0000256" key="2">
    <source>
        <dbReference type="ARBA" id="ARBA00022448"/>
    </source>
</evidence>
<dbReference type="InterPro" id="IPR020846">
    <property type="entry name" value="MFS_dom"/>
</dbReference>
<feature type="transmembrane region" description="Helical" evidence="6">
    <location>
        <begin position="12"/>
        <end position="37"/>
    </location>
</feature>
<feature type="transmembrane region" description="Helical" evidence="6">
    <location>
        <begin position="81"/>
        <end position="104"/>
    </location>
</feature>
<dbReference type="PATRIC" id="fig|1423820.4.peg.815"/>
<dbReference type="PANTHER" id="PTHR42718">
    <property type="entry name" value="MAJOR FACILITATOR SUPERFAMILY MULTIDRUG TRANSPORTER MFSC"/>
    <property type="match status" value="1"/>
</dbReference>
<evidence type="ECO:0000256" key="6">
    <source>
        <dbReference type="SAM" id="Phobius"/>
    </source>
</evidence>
<evidence type="ECO:0000256" key="5">
    <source>
        <dbReference type="ARBA" id="ARBA00023136"/>
    </source>
</evidence>
<dbReference type="Pfam" id="PF07690">
    <property type="entry name" value="MFS_1"/>
    <property type="match status" value="1"/>
</dbReference>